<dbReference type="PATRIC" id="fig|1423760.3.peg.1393"/>
<sequence length="78" mass="8882">MPEEPLTRKEYRRRQAQAAQAAPSTPSPRDLSREAHLQQTKQALEAERTTRLKHRLNWAIGGLSVAIVIVYLILFFVG</sequence>
<comment type="caution">
    <text evidence="3">The sequence shown here is derived from an EMBL/GenBank/DDBJ whole genome shotgun (WGS) entry which is preliminary data.</text>
</comment>
<organism evidence="3 4">
    <name type="scientific">Limosilactobacillus ingluviei DSM 15946</name>
    <dbReference type="NCBI Taxonomy" id="1423760"/>
    <lineage>
        <taxon>Bacteria</taxon>
        <taxon>Bacillati</taxon>
        <taxon>Bacillota</taxon>
        <taxon>Bacilli</taxon>
        <taxon>Lactobacillales</taxon>
        <taxon>Lactobacillaceae</taxon>
        <taxon>Limosilactobacillus</taxon>
    </lineage>
</organism>
<dbReference type="EMBL" id="AZFK01000029">
    <property type="protein sequence ID" value="KRL90519.1"/>
    <property type="molecule type" value="Genomic_DNA"/>
</dbReference>
<evidence type="ECO:0000313" key="4">
    <source>
        <dbReference type="Proteomes" id="UP000050816"/>
    </source>
</evidence>
<name>A0A0R1UAX1_9LACO</name>
<keyword evidence="2" id="KW-0812">Transmembrane</keyword>
<reference evidence="3 4" key="1">
    <citation type="journal article" date="2015" name="Genome Announc.">
        <title>Expanding the biotechnology potential of lactobacilli through comparative genomics of 213 strains and associated genera.</title>
        <authorList>
            <person name="Sun Z."/>
            <person name="Harris H.M."/>
            <person name="McCann A."/>
            <person name="Guo C."/>
            <person name="Argimon S."/>
            <person name="Zhang W."/>
            <person name="Yang X."/>
            <person name="Jeffery I.B."/>
            <person name="Cooney J.C."/>
            <person name="Kagawa T.F."/>
            <person name="Liu W."/>
            <person name="Song Y."/>
            <person name="Salvetti E."/>
            <person name="Wrobel A."/>
            <person name="Rasinkangas P."/>
            <person name="Parkhill J."/>
            <person name="Rea M.C."/>
            <person name="O'Sullivan O."/>
            <person name="Ritari J."/>
            <person name="Douillard F.P."/>
            <person name="Paul Ross R."/>
            <person name="Yang R."/>
            <person name="Briner A.E."/>
            <person name="Felis G.E."/>
            <person name="de Vos W.M."/>
            <person name="Barrangou R."/>
            <person name="Klaenhammer T.R."/>
            <person name="Caufield P.W."/>
            <person name="Cui Y."/>
            <person name="Zhang H."/>
            <person name="O'Toole P.W."/>
        </authorList>
    </citation>
    <scope>NUCLEOTIDE SEQUENCE [LARGE SCALE GENOMIC DNA]</scope>
    <source>
        <strain evidence="3 4">DSM 15946</strain>
    </source>
</reference>
<dbReference type="AlphaFoldDB" id="A0A0R1UAX1"/>
<feature type="region of interest" description="Disordered" evidence="1">
    <location>
        <begin position="1"/>
        <end position="42"/>
    </location>
</feature>
<evidence type="ECO:0000313" key="3">
    <source>
        <dbReference type="EMBL" id="KRL90519.1"/>
    </source>
</evidence>
<keyword evidence="2" id="KW-0472">Membrane</keyword>
<evidence type="ECO:0000256" key="2">
    <source>
        <dbReference type="SAM" id="Phobius"/>
    </source>
</evidence>
<accession>A0A0R1UAX1</accession>
<dbReference type="GeneID" id="82932919"/>
<gene>
    <name evidence="3" type="ORF">FC43_GL001324</name>
</gene>
<dbReference type="RefSeq" id="WP_019205111.1">
    <property type="nucleotide sequence ID" value="NZ_AZFK01000029.1"/>
</dbReference>
<evidence type="ECO:0000256" key="1">
    <source>
        <dbReference type="SAM" id="MobiDB-lite"/>
    </source>
</evidence>
<protein>
    <submittedName>
        <fullName evidence="3">Uncharacterized protein</fullName>
    </submittedName>
</protein>
<proteinExistence type="predicted"/>
<keyword evidence="2" id="KW-1133">Transmembrane helix</keyword>
<dbReference type="Proteomes" id="UP000050816">
    <property type="component" value="Unassembled WGS sequence"/>
</dbReference>
<feature type="transmembrane region" description="Helical" evidence="2">
    <location>
        <begin position="56"/>
        <end position="77"/>
    </location>
</feature>